<evidence type="ECO:0008006" key="3">
    <source>
        <dbReference type="Google" id="ProtNLM"/>
    </source>
</evidence>
<gene>
    <name evidence="1" type="ORF">DC20_05900</name>
</gene>
<dbReference type="PATRIC" id="fig|512763.3.peg.1306"/>
<evidence type="ECO:0000313" key="2">
    <source>
        <dbReference type="Proteomes" id="UP000061382"/>
    </source>
</evidence>
<reference evidence="1 2" key="1">
    <citation type="submission" date="2015-08" db="EMBL/GenBank/DDBJ databases">
        <title>Complete genome sequence of Rufibacter tibetensis strain 1351t, a radiation-resistant bacterium from tibet plateau.</title>
        <authorList>
            <person name="Dai J."/>
        </authorList>
    </citation>
    <scope>NUCLEOTIDE SEQUENCE [LARGE SCALE GENOMIC DNA]</scope>
    <source>
        <strain evidence="1 2">1351</strain>
    </source>
</reference>
<proteinExistence type="predicted"/>
<organism evidence="1 2">
    <name type="scientific">Rufibacter tibetensis</name>
    <dbReference type="NCBI Taxonomy" id="512763"/>
    <lineage>
        <taxon>Bacteria</taxon>
        <taxon>Pseudomonadati</taxon>
        <taxon>Bacteroidota</taxon>
        <taxon>Cytophagia</taxon>
        <taxon>Cytophagales</taxon>
        <taxon>Hymenobacteraceae</taxon>
        <taxon>Rufibacter</taxon>
    </lineage>
</organism>
<protein>
    <recommendedName>
        <fullName evidence="3">Outer membrane protein beta-barrel domain-containing protein</fullName>
    </recommendedName>
</protein>
<name>A0A0P0CH13_9BACT</name>
<dbReference type="Proteomes" id="UP000061382">
    <property type="component" value="Chromosome"/>
</dbReference>
<accession>A0A0P0CH13</accession>
<dbReference type="AlphaFoldDB" id="A0A0P0CH13"/>
<dbReference type="EMBL" id="CP012643">
    <property type="protein sequence ID" value="ALJ01250.1"/>
    <property type="molecule type" value="Genomic_DNA"/>
</dbReference>
<evidence type="ECO:0000313" key="1">
    <source>
        <dbReference type="EMBL" id="ALJ01250.1"/>
    </source>
</evidence>
<keyword evidence="2" id="KW-1185">Reference proteome</keyword>
<dbReference type="KEGG" id="rti:DC20_05900"/>
<sequence length="146" mass="17243">MYKAGPRYFNYKEETIYNQLEELRFQHTLSLDLSFNQKWGQVSGSTSYSQFFHDFGKDRLSFSGNADIRIFKGLSFNVGGYYAYQRDQLNIVKGEVSDEDLFTRRRQLNSNYDFFFNFGIRYRFGSIFNNVVNPRFEGGGGSFFFF</sequence>